<organism evidence="6 7">
    <name type="scientific">Actinomadura rubteroloni</name>
    <dbReference type="NCBI Taxonomy" id="1926885"/>
    <lineage>
        <taxon>Bacteria</taxon>
        <taxon>Bacillati</taxon>
        <taxon>Actinomycetota</taxon>
        <taxon>Actinomycetes</taxon>
        <taxon>Streptosporangiales</taxon>
        <taxon>Thermomonosporaceae</taxon>
        <taxon>Actinomadura</taxon>
    </lineage>
</organism>
<sequence length="289" mass="30763">MELRQLGHFVAVAEERHFTRAARRVHLVQSSLSSSLRALERELGAELLVRNSRRVELTEAGRALLPAARRALAAARDGRDAVDAVRGLLRGHLAIGAIQSFGAIDPLALIARYHRAYPGVTLRLRTASVDALAAAVADGELDVAFLGLPMRARPLRLVPVATESVVLAVPADDPLAEETVVDLAGLGDREFVEFRADSALRALIDRRCAEIGLHRRASCEVDLIPDLVDLIAEGLGIALVPRSALRRAGPRVVAVGVEPEIPFELAVATAADRPPAPATAAFLAMLPGA</sequence>
<dbReference type="Pfam" id="PF00126">
    <property type="entry name" value="HTH_1"/>
    <property type="match status" value="1"/>
</dbReference>
<keyword evidence="3" id="KW-0238">DNA-binding</keyword>
<keyword evidence="4" id="KW-0804">Transcription</keyword>
<protein>
    <submittedName>
        <fullName evidence="6">HTH-type transcriptional regulator GltC</fullName>
    </submittedName>
</protein>
<dbReference type="PROSITE" id="PS50931">
    <property type="entry name" value="HTH_LYSR"/>
    <property type="match status" value="1"/>
</dbReference>
<dbReference type="PANTHER" id="PTHR30346:SF28">
    <property type="entry name" value="HTH-TYPE TRANSCRIPTIONAL REGULATOR CYNR"/>
    <property type="match status" value="1"/>
</dbReference>
<proteinExistence type="inferred from homology"/>
<accession>A0A2P4UCM4</accession>
<feature type="domain" description="HTH lysR-type" evidence="5">
    <location>
        <begin position="1"/>
        <end position="58"/>
    </location>
</feature>
<dbReference type="SUPFAM" id="SSF46785">
    <property type="entry name" value="Winged helix' DNA-binding domain"/>
    <property type="match status" value="1"/>
</dbReference>
<dbReference type="AlphaFoldDB" id="A0A2P4UCM4"/>
<name>A0A2P4UCM4_9ACTN</name>
<dbReference type="GO" id="GO:0003700">
    <property type="term" value="F:DNA-binding transcription factor activity"/>
    <property type="evidence" value="ECO:0007669"/>
    <property type="project" value="InterPro"/>
</dbReference>
<dbReference type="Gene3D" id="1.10.10.10">
    <property type="entry name" value="Winged helix-like DNA-binding domain superfamily/Winged helix DNA-binding domain"/>
    <property type="match status" value="1"/>
</dbReference>
<dbReference type="SUPFAM" id="SSF53850">
    <property type="entry name" value="Periplasmic binding protein-like II"/>
    <property type="match status" value="1"/>
</dbReference>
<evidence type="ECO:0000256" key="4">
    <source>
        <dbReference type="ARBA" id="ARBA00023163"/>
    </source>
</evidence>
<evidence type="ECO:0000313" key="7">
    <source>
        <dbReference type="Proteomes" id="UP000242367"/>
    </source>
</evidence>
<gene>
    <name evidence="6" type="primary">gltC_6</name>
    <name evidence="6" type="ORF">BTM25_50080</name>
</gene>
<dbReference type="PRINTS" id="PR00039">
    <property type="entry name" value="HTHLYSR"/>
</dbReference>
<evidence type="ECO:0000256" key="3">
    <source>
        <dbReference type="ARBA" id="ARBA00023125"/>
    </source>
</evidence>
<reference evidence="6 7" key="1">
    <citation type="journal article" date="2017" name="Chemistry">
        <title>Isolation, Biosynthesis and Chemical Modifications of Rubterolones A-F: Rare Tropolone Alkaloids from Actinomadura sp. 5-2.</title>
        <authorList>
            <person name="Guo H."/>
            <person name="Benndorf R."/>
            <person name="Leichnitz D."/>
            <person name="Klassen J.L."/>
            <person name="Vollmers J."/>
            <person name="Gorls H."/>
            <person name="Steinacker M."/>
            <person name="Weigel C."/>
            <person name="Dahse H.M."/>
            <person name="Kaster A.K."/>
            <person name="de Beer Z.W."/>
            <person name="Poulsen M."/>
            <person name="Beemelmanns C."/>
        </authorList>
    </citation>
    <scope>NUCLEOTIDE SEQUENCE [LARGE SCALE GENOMIC DNA]</scope>
    <source>
        <strain evidence="6 7">5-2</strain>
    </source>
</reference>
<evidence type="ECO:0000313" key="6">
    <source>
        <dbReference type="EMBL" id="POM22803.1"/>
    </source>
</evidence>
<dbReference type="GO" id="GO:0032993">
    <property type="term" value="C:protein-DNA complex"/>
    <property type="evidence" value="ECO:0007669"/>
    <property type="project" value="TreeGrafter"/>
</dbReference>
<evidence type="ECO:0000256" key="1">
    <source>
        <dbReference type="ARBA" id="ARBA00009437"/>
    </source>
</evidence>
<dbReference type="PANTHER" id="PTHR30346">
    <property type="entry name" value="TRANSCRIPTIONAL DUAL REGULATOR HCAR-RELATED"/>
    <property type="match status" value="1"/>
</dbReference>
<dbReference type="GO" id="GO:0003677">
    <property type="term" value="F:DNA binding"/>
    <property type="evidence" value="ECO:0007669"/>
    <property type="project" value="UniProtKB-KW"/>
</dbReference>
<dbReference type="Proteomes" id="UP000242367">
    <property type="component" value="Unassembled WGS sequence"/>
</dbReference>
<dbReference type="Pfam" id="PF03466">
    <property type="entry name" value="LysR_substrate"/>
    <property type="match status" value="1"/>
</dbReference>
<dbReference type="InterPro" id="IPR036388">
    <property type="entry name" value="WH-like_DNA-bd_sf"/>
</dbReference>
<dbReference type="InterPro" id="IPR000847">
    <property type="entry name" value="LysR_HTH_N"/>
</dbReference>
<evidence type="ECO:0000256" key="2">
    <source>
        <dbReference type="ARBA" id="ARBA00023015"/>
    </source>
</evidence>
<dbReference type="InterPro" id="IPR036390">
    <property type="entry name" value="WH_DNA-bd_sf"/>
</dbReference>
<keyword evidence="2" id="KW-0805">Transcription regulation</keyword>
<comment type="caution">
    <text evidence="6">The sequence shown here is derived from an EMBL/GenBank/DDBJ whole genome shotgun (WGS) entry which is preliminary data.</text>
</comment>
<dbReference type="Gene3D" id="3.40.190.290">
    <property type="match status" value="1"/>
</dbReference>
<keyword evidence="7" id="KW-1185">Reference proteome</keyword>
<dbReference type="RefSeq" id="WP_103565488.1">
    <property type="nucleotide sequence ID" value="NZ_MTBP01000004.1"/>
</dbReference>
<comment type="similarity">
    <text evidence="1">Belongs to the LysR transcriptional regulatory family.</text>
</comment>
<evidence type="ECO:0000259" key="5">
    <source>
        <dbReference type="PROSITE" id="PS50931"/>
    </source>
</evidence>
<dbReference type="InterPro" id="IPR005119">
    <property type="entry name" value="LysR_subst-bd"/>
</dbReference>
<dbReference type="FunFam" id="1.10.10.10:FF:000001">
    <property type="entry name" value="LysR family transcriptional regulator"/>
    <property type="match status" value="1"/>
</dbReference>
<dbReference type="EMBL" id="MTBP01000004">
    <property type="protein sequence ID" value="POM22803.1"/>
    <property type="molecule type" value="Genomic_DNA"/>
</dbReference>